<sequence length="446" mass="48481">MAPVGYSQPFGPPGPKGPPGSPGEPGAYGEPGKQGQKGLKGEPGAQGRQGLPGFPGPNGRIGKPGQPGPPGTIIMCGRDPIGSFQSDTEKLMKRIAKFKLAVNYDFVQIVDQKYFVSNKHRGSFSEAVVFCSQRGLELALPQNAEENNALTQVHGKFRAKAWINVNNKKAEGEFKTDMKNQPLTFKNWGEGQPDKSIEDTGCTMLSENGSWQFFTEKMSPLLFLCILCLSARITYTQFPGPPGLKGEKGDRGVSGTQGVPGLRGRPGIPGLPGRPGESGDVGIYGLPGHPGETVCTEATVESSCPDVQTLKSRLAELELAINYHFVRRVGQKYFVSNKERGSFSRAVEFCSQQHIELALPQNEEENNALTQVFGDVYKAAWISVNNKKAEGNFEVDMKNQRLTFTKWGEGQPDKSIQDTGCTMLSENGIWQVTPECSMNAYIICQL</sequence>
<evidence type="ECO:0000256" key="4">
    <source>
        <dbReference type="SAM" id="MobiDB-lite"/>
    </source>
</evidence>
<dbReference type="SUPFAM" id="SSF56436">
    <property type="entry name" value="C-type lectin-like"/>
    <property type="match status" value="2"/>
</dbReference>
<feature type="region of interest" description="Disordered" evidence="4">
    <location>
        <begin position="1"/>
        <end position="73"/>
    </location>
</feature>
<dbReference type="RefSeq" id="XP_013764998.1">
    <property type="nucleotide sequence ID" value="XM_013909544.1"/>
</dbReference>
<dbReference type="PROSITE" id="PS50041">
    <property type="entry name" value="C_TYPE_LECTIN_2"/>
    <property type="match status" value="2"/>
</dbReference>
<dbReference type="SMART" id="SM00034">
    <property type="entry name" value="CLECT"/>
    <property type="match status" value="2"/>
</dbReference>
<dbReference type="GeneID" id="102199341"/>
<evidence type="ECO:0000256" key="1">
    <source>
        <dbReference type="ARBA" id="ARBA00022734"/>
    </source>
</evidence>
<evidence type="ECO:0000313" key="6">
    <source>
        <dbReference type="Proteomes" id="UP000695023"/>
    </source>
</evidence>
<dbReference type="Proteomes" id="UP000695023">
    <property type="component" value="Unplaced"/>
</dbReference>
<dbReference type="InterPro" id="IPR008160">
    <property type="entry name" value="Collagen"/>
</dbReference>
<gene>
    <name evidence="7" type="primary">LOC102199341</name>
</gene>
<dbReference type="AlphaFoldDB" id="A0A9Y6M3U6"/>
<dbReference type="InterPro" id="IPR051077">
    <property type="entry name" value="Ca-dependent_lectin"/>
</dbReference>
<dbReference type="PANTHER" id="PTHR24024">
    <property type="entry name" value="PULMONARY SURFACTANT-ASSOCIATED PROTEIN A"/>
    <property type="match status" value="1"/>
</dbReference>
<feature type="domain" description="C-type lectin" evidence="5">
    <location>
        <begin position="328"/>
        <end position="431"/>
    </location>
</feature>
<dbReference type="InterPro" id="IPR001304">
    <property type="entry name" value="C-type_lectin-like"/>
</dbReference>
<evidence type="ECO:0000256" key="3">
    <source>
        <dbReference type="ARBA" id="ARBA00023119"/>
    </source>
</evidence>
<evidence type="ECO:0000259" key="5">
    <source>
        <dbReference type="PROSITE" id="PS50041"/>
    </source>
</evidence>
<dbReference type="Pfam" id="PF00059">
    <property type="entry name" value="Lectin_C"/>
    <property type="match status" value="2"/>
</dbReference>
<proteinExistence type="predicted"/>
<feature type="region of interest" description="Disordered" evidence="4">
    <location>
        <begin position="242"/>
        <end position="274"/>
    </location>
</feature>
<keyword evidence="6" id="KW-1185">Reference proteome</keyword>
<feature type="domain" description="C-type lectin" evidence="5">
    <location>
        <begin position="114"/>
        <end position="212"/>
    </location>
</feature>
<evidence type="ECO:0000256" key="2">
    <source>
        <dbReference type="ARBA" id="ARBA00022837"/>
    </source>
</evidence>
<dbReference type="GO" id="GO:0005615">
    <property type="term" value="C:extracellular space"/>
    <property type="evidence" value="ECO:0007669"/>
    <property type="project" value="TreeGrafter"/>
</dbReference>
<protein>
    <submittedName>
        <fullName evidence="7">Collagen alpha-1(XVII) chain-like</fullName>
    </submittedName>
</protein>
<dbReference type="InterPro" id="IPR016186">
    <property type="entry name" value="C-type_lectin-like/link_sf"/>
</dbReference>
<reference evidence="7" key="1">
    <citation type="submission" date="2025-08" db="UniProtKB">
        <authorList>
            <consortium name="RefSeq"/>
        </authorList>
    </citation>
    <scope>IDENTIFICATION</scope>
</reference>
<name>A0A9Y6M3U6_9CICH</name>
<dbReference type="GO" id="GO:0030246">
    <property type="term" value="F:carbohydrate binding"/>
    <property type="evidence" value="ECO:0007669"/>
    <property type="project" value="UniProtKB-KW"/>
</dbReference>
<feature type="compositionally biased region" description="Pro residues" evidence="4">
    <location>
        <begin position="10"/>
        <end position="22"/>
    </location>
</feature>
<dbReference type="InterPro" id="IPR016187">
    <property type="entry name" value="CTDL_fold"/>
</dbReference>
<keyword evidence="1" id="KW-0430">Lectin</keyword>
<accession>A0A9Y6M3U6</accession>
<keyword evidence="3" id="KW-0176">Collagen</keyword>
<dbReference type="PANTHER" id="PTHR24024:SF15">
    <property type="entry name" value="PULMONARY SURFACTANT-ASSOCIATED PROTEIN D"/>
    <property type="match status" value="1"/>
</dbReference>
<dbReference type="FunFam" id="3.10.100.10:FF:000125">
    <property type="entry name" value="Mannan-binding lectin H3"/>
    <property type="match status" value="1"/>
</dbReference>
<dbReference type="Gene3D" id="1.20.5.320">
    <property type="entry name" value="6-Phosphogluconate Dehydrogenase, domain 3"/>
    <property type="match status" value="1"/>
</dbReference>
<dbReference type="GO" id="GO:0005581">
    <property type="term" value="C:collagen trimer"/>
    <property type="evidence" value="ECO:0007669"/>
    <property type="project" value="UniProtKB-KW"/>
</dbReference>
<dbReference type="Pfam" id="PF01391">
    <property type="entry name" value="Collagen"/>
    <property type="match status" value="2"/>
</dbReference>
<dbReference type="Gene3D" id="3.10.100.10">
    <property type="entry name" value="Mannose-Binding Protein A, subunit A"/>
    <property type="match status" value="2"/>
</dbReference>
<organism evidence="6 7">
    <name type="scientific">Pundamilia nyererei</name>
    <dbReference type="NCBI Taxonomy" id="303518"/>
    <lineage>
        <taxon>Eukaryota</taxon>
        <taxon>Metazoa</taxon>
        <taxon>Chordata</taxon>
        <taxon>Craniata</taxon>
        <taxon>Vertebrata</taxon>
        <taxon>Euteleostomi</taxon>
        <taxon>Actinopterygii</taxon>
        <taxon>Neopterygii</taxon>
        <taxon>Teleostei</taxon>
        <taxon>Neoteleostei</taxon>
        <taxon>Acanthomorphata</taxon>
        <taxon>Ovalentaria</taxon>
        <taxon>Cichlomorphae</taxon>
        <taxon>Cichliformes</taxon>
        <taxon>Cichlidae</taxon>
        <taxon>African cichlids</taxon>
        <taxon>Pseudocrenilabrinae</taxon>
        <taxon>Haplochromini</taxon>
        <taxon>Pundamilia</taxon>
    </lineage>
</organism>
<dbReference type="GO" id="GO:0005771">
    <property type="term" value="C:multivesicular body"/>
    <property type="evidence" value="ECO:0007669"/>
    <property type="project" value="TreeGrafter"/>
</dbReference>
<keyword evidence="2" id="KW-0106">Calcium</keyword>
<evidence type="ECO:0000313" key="7">
    <source>
        <dbReference type="RefSeq" id="XP_013764998.1"/>
    </source>
</evidence>
<feature type="compositionally biased region" description="Low complexity" evidence="4">
    <location>
        <begin position="259"/>
        <end position="268"/>
    </location>
</feature>